<dbReference type="RefSeq" id="XP_016604015.1">
    <property type="nucleotide sequence ID" value="XM_016756726.1"/>
</dbReference>
<dbReference type="InterPro" id="IPR029021">
    <property type="entry name" value="Prot-tyrosine_phosphatase-like"/>
</dbReference>
<dbReference type="eggNOG" id="KOG2386">
    <property type="taxonomic scope" value="Eukaryota"/>
</dbReference>
<reference evidence="3 4" key="1">
    <citation type="submission" date="2009-08" db="EMBL/GenBank/DDBJ databases">
        <title>The Genome Sequence of Spizellomyces punctatus strain DAOM BR117.</title>
        <authorList>
            <consortium name="The Broad Institute Genome Sequencing Platform"/>
            <person name="Russ C."/>
            <person name="Cuomo C."/>
            <person name="Shea T."/>
            <person name="Young S.K."/>
            <person name="Zeng Q."/>
            <person name="Koehrsen M."/>
            <person name="Haas B."/>
            <person name="Borodovsky M."/>
            <person name="Guigo R."/>
            <person name="Alvarado L."/>
            <person name="Berlin A."/>
            <person name="Bochicchio J."/>
            <person name="Borenstein D."/>
            <person name="Chapman S."/>
            <person name="Chen Z."/>
            <person name="Engels R."/>
            <person name="Freedman E."/>
            <person name="Gellesch M."/>
            <person name="Goldberg J."/>
            <person name="Griggs A."/>
            <person name="Gujja S."/>
            <person name="Heiman D."/>
            <person name="Hepburn T."/>
            <person name="Howarth C."/>
            <person name="Jen D."/>
            <person name="Larson L."/>
            <person name="Lewis B."/>
            <person name="Mehta T."/>
            <person name="Park D."/>
            <person name="Pearson M."/>
            <person name="Roberts A."/>
            <person name="Saif S."/>
            <person name="Shenoy N."/>
            <person name="Sisk P."/>
            <person name="Stolte C."/>
            <person name="Sykes S."/>
            <person name="Thomson T."/>
            <person name="Walk T."/>
            <person name="White J."/>
            <person name="Yandava C."/>
            <person name="Burger G."/>
            <person name="Gray M.W."/>
            <person name="Holland P.W.H."/>
            <person name="King N."/>
            <person name="Lang F.B.F."/>
            <person name="Roger A.J."/>
            <person name="Ruiz-Trillo I."/>
            <person name="Lander E."/>
            <person name="Nusbaum C."/>
        </authorList>
    </citation>
    <scope>NUCLEOTIDE SEQUENCE [LARGE SCALE GENOMIC DNA]</scope>
    <source>
        <strain evidence="3 4">DAOM BR117</strain>
    </source>
</reference>
<keyword evidence="4" id="KW-1185">Reference proteome</keyword>
<proteinExistence type="predicted"/>
<gene>
    <name evidence="3" type="ORF">SPPG_08579</name>
</gene>
<dbReference type="Pfam" id="PF00782">
    <property type="entry name" value="DSPc"/>
    <property type="match status" value="1"/>
</dbReference>
<dbReference type="PANTHER" id="PTHR43798">
    <property type="entry name" value="MONOACYLGLYCEROL LIPASE"/>
    <property type="match status" value="1"/>
</dbReference>
<keyword evidence="1" id="KW-0472">Membrane</keyword>
<evidence type="ECO:0000259" key="2">
    <source>
        <dbReference type="PROSITE" id="PS50056"/>
    </source>
</evidence>
<dbReference type="InterPro" id="IPR000340">
    <property type="entry name" value="Dual-sp_phosphatase_cat-dom"/>
</dbReference>
<evidence type="ECO:0000256" key="1">
    <source>
        <dbReference type="SAM" id="Phobius"/>
    </source>
</evidence>
<dbReference type="AlphaFoldDB" id="A0A0L0H3D4"/>
<dbReference type="InterPro" id="IPR000073">
    <property type="entry name" value="AB_hydrolase_1"/>
</dbReference>
<dbReference type="InterPro" id="IPR016130">
    <property type="entry name" value="Tyr_Pase_AS"/>
</dbReference>
<dbReference type="Pfam" id="PF00561">
    <property type="entry name" value="Abhydrolase_1"/>
    <property type="match status" value="1"/>
</dbReference>
<dbReference type="GeneID" id="27691733"/>
<dbReference type="Gene3D" id="3.90.190.10">
    <property type="entry name" value="Protein tyrosine phosphatase superfamily"/>
    <property type="match status" value="1"/>
</dbReference>
<dbReference type="InterPro" id="IPR029058">
    <property type="entry name" value="AB_hydrolase_fold"/>
</dbReference>
<dbReference type="Gene3D" id="3.40.50.1820">
    <property type="entry name" value="alpha/beta hydrolase"/>
    <property type="match status" value="1"/>
</dbReference>
<dbReference type="PROSITE" id="PS00383">
    <property type="entry name" value="TYR_PHOSPHATASE_1"/>
    <property type="match status" value="1"/>
</dbReference>
<dbReference type="InParanoid" id="A0A0L0H3D4"/>
<evidence type="ECO:0000313" key="3">
    <source>
        <dbReference type="EMBL" id="KNC95975.1"/>
    </source>
</evidence>
<dbReference type="STRING" id="645134.A0A0L0H3D4"/>
<dbReference type="OMA" id="PGIRHGH"/>
<dbReference type="EMBL" id="KQ257472">
    <property type="protein sequence ID" value="KNC95975.1"/>
    <property type="molecule type" value="Genomic_DNA"/>
</dbReference>
<dbReference type="InterPro" id="IPR000387">
    <property type="entry name" value="Tyr_Pase_dom"/>
</dbReference>
<accession>A0A0L0H3D4</accession>
<dbReference type="VEuPathDB" id="FungiDB:SPPG_08579"/>
<name>A0A0L0H3D4_SPIPD</name>
<feature type="transmembrane region" description="Helical" evidence="1">
    <location>
        <begin position="20"/>
        <end position="37"/>
    </location>
</feature>
<protein>
    <recommendedName>
        <fullName evidence="2">Tyrosine specific protein phosphatases domain-containing protein</fullName>
    </recommendedName>
</protein>
<keyword evidence="1" id="KW-1133">Transmembrane helix</keyword>
<keyword evidence="1" id="KW-0812">Transmembrane</keyword>
<dbReference type="SUPFAM" id="SSF52799">
    <property type="entry name" value="(Phosphotyrosine protein) phosphatases II"/>
    <property type="match status" value="1"/>
</dbReference>
<dbReference type="InterPro" id="IPR050266">
    <property type="entry name" value="AB_hydrolase_sf"/>
</dbReference>
<organism evidence="3 4">
    <name type="scientific">Spizellomyces punctatus (strain DAOM BR117)</name>
    <dbReference type="NCBI Taxonomy" id="645134"/>
    <lineage>
        <taxon>Eukaryota</taxon>
        <taxon>Fungi</taxon>
        <taxon>Fungi incertae sedis</taxon>
        <taxon>Chytridiomycota</taxon>
        <taxon>Chytridiomycota incertae sedis</taxon>
        <taxon>Chytridiomycetes</taxon>
        <taxon>Spizellomycetales</taxon>
        <taxon>Spizellomycetaceae</taxon>
        <taxon>Spizellomyces</taxon>
    </lineage>
</organism>
<dbReference type="OrthoDB" id="428974at2759"/>
<dbReference type="SUPFAM" id="SSF53474">
    <property type="entry name" value="alpha/beta-Hydrolases"/>
    <property type="match status" value="1"/>
</dbReference>
<sequence>MMARLLSWPTDVHPLITKWGTTICATLGASILLAYLARRNRLTSCRATIQDDPLVAKHTKWHYVRGKELRVVFMEHKLGRELPLIVFIHGMGAQLGQWSEQVAHFSHISNVLAVDLVGHGKSEKVTAEEAYTIESITKDLVELLDIYKYKADSFILVCHSYGCNIATYLYPQFEDMIKAIVFLCPKATPTLSDLEKLKTFIATPTPLIDLLRYLDRRGGVYSRSVNRLVGQSASMELRKRQLEWNRQHSTFIAKRVFKGAKWASSDVYATIKCPVLLIGGEEDLVCPVKENLELIHTWLPSSANVAEPFVIPNAAHQAMLEQPDVVNAIIYNWLMECNFAKMNLSYQLQLKNPSKSKWSLKNYAKWQKVAPVAEIPVRTSLFRPMKTMKQDDAVHTPKEFMRRHPDIGLIVDISREAPPYAPEAFEGSTCRYQKLATTSKIPPTREEVARFNDIVAEFWRENPDRHVGVHCHYGFNRTGFMICSYLIERTGATVAQALQYFAEARPPGIRHIHFKDELYMRHAAHGMRSPNKNGKATGKCFS</sequence>
<dbReference type="CDD" id="cd14502">
    <property type="entry name" value="RNA_5'-triphosphatase"/>
    <property type="match status" value="1"/>
</dbReference>
<feature type="domain" description="Tyrosine specific protein phosphatases" evidence="2">
    <location>
        <begin position="449"/>
        <end position="506"/>
    </location>
</feature>
<dbReference type="PROSITE" id="PS50056">
    <property type="entry name" value="TYR_PHOSPHATASE_2"/>
    <property type="match status" value="1"/>
</dbReference>
<evidence type="ECO:0000313" key="4">
    <source>
        <dbReference type="Proteomes" id="UP000053201"/>
    </source>
</evidence>
<dbReference type="Proteomes" id="UP000053201">
    <property type="component" value="Unassembled WGS sequence"/>
</dbReference>